<dbReference type="CDD" id="cd16454">
    <property type="entry name" value="RING-H2_PA-TM-RING"/>
    <property type="match status" value="1"/>
</dbReference>
<feature type="region of interest" description="Disordered" evidence="13">
    <location>
        <begin position="129"/>
        <end position="213"/>
    </location>
</feature>
<evidence type="ECO:0000256" key="7">
    <source>
        <dbReference type="ARBA" id="ARBA00022771"/>
    </source>
</evidence>
<dbReference type="GO" id="GO:0016020">
    <property type="term" value="C:membrane"/>
    <property type="evidence" value="ECO:0007669"/>
    <property type="project" value="UniProtKB-SubCell"/>
</dbReference>
<dbReference type="EC" id="2.3.2.27" evidence="3"/>
<dbReference type="GO" id="GO:0016567">
    <property type="term" value="P:protein ubiquitination"/>
    <property type="evidence" value="ECO:0007669"/>
    <property type="project" value="TreeGrafter"/>
</dbReference>
<evidence type="ECO:0000256" key="2">
    <source>
        <dbReference type="ARBA" id="ARBA00004141"/>
    </source>
</evidence>
<dbReference type="SMART" id="SM00184">
    <property type="entry name" value="RING"/>
    <property type="match status" value="1"/>
</dbReference>
<keyword evidence="6" id="KW-0479">Metal-binding</keyword>
<keyword evidence="8" id="KW-0833">Ubl conjugation pathway</keyword>
<keyword evidence="4" id="KW-0808">Transferase</keyword>
<evidence type="ECO:0000256" key="1">
    <source>
        <dbReference type="ARBA" id="ARBA00000900"/>
    </source>
</evidence>
<dbReference type="SUPFAM" id="SSF57850">
    <property type="entry name" value="RING/U-box"/>
    <property type="match status" value="1"/>
</dbReference>
<dbReference type="GO" id="GO:0008270">
    <property type="term" value="F:zinc ion binding"/>
    <property type="evidence" value="ECO:0007669"/>
    <property type="project" value="UniProtKB-KW"/>
</dbReference>
<feature type="domain" description="RING-type" evidence="14">
    <location>
        <begin position="223"/>
        <end position="265"/>
    </location>
</feature>
<evidence type="ECO:0000256" key="5">
    <source>
        <dbReference type="ARBA" id="ARBA00022692"/>
    </source>
</evidence>
<protein>
    <recommendedName>
        <fullName evidence="3">RING-type E3 ubiquitin transferase</fullName>
        <ecNumber evidence="3">2.3.2.27</ecNumber>
    </recommendedName>
</protein>
<evidence type="ECO:0000313" key="15">
    <source>
        <dbReference type="EMBL" id="GBF92291.1"/>
    </source>
</evidence>
<comment type="caution">
    <text evidence="15">The sequence shown here is derived from an EMBL/GenBank/DDBJ whole genome shotgun (WGS) entry which is preliminary data.</text>
</comment>
<evidence type="ECO:0000256" key="3">
    <source>
        <dbReference type="ARBA" id="ARBA00012483"/>
    </source>
</evidence>
<dbReference type="AlphaFoldDB" id="A0A2V0NXD6"/>
<dbReference type="InterPro" id="IPR013083">
    <property type="entry name" value="Znf_RING/FYVE/PHD"/>
</dbReference>
<keyword evidence="5" id="KW-0812">Transmembrane</keyword>
<evidence type="ECO:0000256" key="12">
    <source>
        <dbReference type="PROSITE-ProRule" id="PRU00175"/>
    </source>
</evidence>
<sequence length="355" mass="37341">MSSMYYLAFAFLATTSIFFMLWHCRISRARAQERRRLETQDSSDDDALAALASAAAAAAVVGDQRGPRGAPLLLVRSLPTFVWGTQSAKGDGDRMTSEKLGAGGSTELGCCDVELGLCGADQRCGANARAASSEGDEESAEKLRRQREWRDGRGREAQPAAQPREEGRDQQQHEQQQRWAEQQRAAGGGTPRSGGAEAEPACSGGGGDDGAASVAESAESEECSICLCGYADGDVLRQLPCRHAFHARCIDTWLRNHSPTCPLCKHQLWDPNPLSVQHALWGYLELLSLRRQQDEGRARRAGARAGREPAAAAPAAAAEAPAFGGVLGGARAAALAASAARAEARGGGGGGGDGR</sequence>
<dbReference type="STRING" id="307507.A0A2V0NXD6"/>
<keyword evidence="7 12" id="KW-0863">Zinc-finger</keyword>
<dbReference type="PANTHER" id="PTHR45977:SF4">
    <property type="entry name" value="RING-TYPE DOMAIN-CONTAINING PROTEIN"/>
    <property type="match status" value="1"/>
</dbReference>
<comment type="catalytic activity">
    <reaction evidence="1">
        <text>S-ubiquitinyl-[E2 ubiquitin-conjugating enzyme]-L-cysteine + [acceptor protein]-L-lysine = [E2 ubiquitin-conjugating enzyme]-L-cysteine + N(6)-ubiquitinyl-[acceptor protein]-L-lysine.</text>
        <dbReference type="EC" id="2.3.2.27"/>
    </reaction>
</comment>
<gene>
    <name evidence="15" type="ORF">Rsub_05374</name>
</gene>
<feature type="compositionally biased region" description="Basic and acidic residues" evidence="13">
    <location>
        <begin position="140"/>
        <end position="156"/>
    </location>
</feature>
<dbReference type="GO" id="GO:0006511">
    <property type="term" value="P:ubiquitin-dependent protein catabolic process"/>
    <property type="evidence" value="ECO:0007669"/>
    <property type="project" value="TreeGrafter"/>
</dbReference>
<dbReference type="Proteomes" id="UP000247498">
    <property type="component" value="Unassembled WGS sequence"/>
</dbReference>
<evidence type="ECO:0000256" key="13">
    <source>
        <dbReference type="SAM" id="MobiDB-lite"/>
    </source>
</evidence>
<evidence type="ECO:0000256" key="6">
    <source>
        <dbReference type="ARBA" id="ARBA00022723"/>
    </source>
</evidence>
<keyword evidence="11" id="KW-0472">Membrane</keyword>
<comment type="subcellular location">
    <subcellularLocation>
        <location evidence="2">Membrane</location>
        <topology evidence="2">Multi-pass membrane protein</topology>
    </subcellularLocation>
</comment>
<dbReference type="Pfam" id="PF13639">
    <property type="entry name" value="zf-RING_2"/>
    <property type="match status" value="1"/>
</dbReference>
<accession>A0A2V0NXD6</accession>
<evidence type="ECO:0000256" key="4">
    <source>
        <dbReference type="ARBA" id="ARBA00022679"/>
    </source>
</evidence>
<keyword evidence="9" id="KW-0862">Zinc</keyword>
<proteinExistence type="predicted"/>
<reference evidence="15 16" key="1">
    <citation type="journal article" date="2018" name="Sci. Rep.">
        <title>Raphidocelis subcapitata (=Pseudokirchneriella subcapitata) provides an insight into genome evolution and environmental adaptations in the Sphaeropleales.</title>
        <authorList>
            <person name="Suzuki S."/>
            <person name="Yamaguchi H."/>
            <person name="Nakajima N."/>
            <person name="Kawachi M."/>
        </authorList>
    </citation>
    <scope>NUCLEOTIDE SEQUENCE [LARGE SCALE GENOMIC DNA]</scope>
    <source>
        <strain evidence="15 16">NIES-35</strain>
    </source>
</reference>
<evidence type="ECO:0000256" key="9">
    <source>
        <dbReference type="ARBA" id="ARBA00022833"/>
    </source>
</evidence>
<dbReference type="EMBL" id="BDRX01000030">
    <property type="protein sequence ID" value="GBF92291.1"/>
    <property type="molecule type" value="Genomic_DNA"/>
</dbReference>
<dbReference type="InterPro" id="IPR001841">
    <property type="entry name" value="Znf_RING"/>
</dbReference>
<evidence type="ECO:0000313" key="16">
    <source>
        <dbReference type="Proteomes" id="UP000247498"/>
    </source>
</evidence>
<evidence type="ECO:0000256" key="8">
    <source>
        <dbReference type="ARBA" id="ARBA00022786"/>
    </source>
</evidence>
<feature type="compositionally biased region" description="Basic and acidic residues" evidence="13">
    <location>
        <begin position="163"/>
        <end position="176"/>
    </location>
</feature>
<keyword evidence="16" id="KW-1185">Reference proteome</keyword>
<evidence type="ECO:0000256" key="10">
    <source>
        <dbReference type="ARBA" id="ARBA00022989"/>
    </source>
</evidence>
<name>A0A2V0NXD6_9CHLO</name>
<organism evidence="15 16">
    <name type="scientific">Raphidocelis subcapitata</name>
    <dbReference type="NCBI Taxonomy" id="307507"/>
    <lineage>
        <taxon>Eukaryota</taxon>
        <taxon>Viridiplantae</taxon>
        <taxon>Chlorophyta</taxon>
        <taxon>core chlorophytes</taxon>
        <taxon>Chlorophyceae</taxon>
        <taxon>CS clade</taxon>
        <taxon>Sphaeropleales</taxon>
        <taxon>Selenastraceae</taxon>
        <taxon>Raphidocelis</taxon>
    </lineage>
</organism>
<dbReference type="InParanoid" id="A0A2V0NXD6"/>
<dbReference type="OrthoDB" id="548632at2759"/>
<dbReference type="PANTHER" id="PTHR45977">
    <property type="entry name" value="TARGET OF ERK KINASE MPK-1"/>
    <property type="match status" value="1"/>
</dbReference>
<evidence type="ECO:0000256" key="11">
    <source>
        <dbReference type="ARBA" id="ARBA00023136"/>
    </source>
</evidence>
<dbReference type="Gene3D" id="3.30.40.10">
    <property type="entry name" value="Zinc/RING finger domain, C3HC4 (zinc finger)"/>
    <property type="match status" value="1"/>
</dbReference>
<dbReference type="GO" id="GO:0061630">
    <property type="term" value="F:ubiquitin protein ligase activity"/>
    <property type="evidence" value="ECO:0007669"/>
    <property type="project" value="UniProtKB-EC"/>
</dbReference>
<dbReference type="PROSITE" id="PS50089">
    <property type="entry name" value="ZF_RING_2"/>
    <property type="match status" value="1"/>
</dbReference>
<keyword evidence="10" id="KW-1133">Transmembrane helix</keyword>
<evidence type="ECO:0000259" key="14">
    <source>
        <dbReference type="PROSITE" id="PS50089"/>
    </source>
</evidence>